<keyword evidence="5" id="KW-0378">Hydrolase</keyword>
<evidence type="ECO:0000256" key="1">
    <source>
        <dbReference type="ARBA" id="ARBA00007447"/>
    </source>
</evidence>
<dbReference type="GO" id="GO:0006508">
    <property type="term" value="P:proteolysis"/>
    <property type="evidence" value="ECO:0007669"/>
    <property type="project" value="UniProtKB-KW"/>
</dbReference>
<dbReference type="PRINTS" id="PR00792">
    <property type="entry name" value="PEPSIN"/>
</dbReference>
<dbReference type="OrthoDB" id="771136at2759"/>
<proteinExistence type="inferred from homology"/>
<dbReference type="PANTHER" id="PTHR47966">
    <property type="entry name" value="BETA-SITE APP-CLEAVING ENZYME, ISOFORM A-RELATED"/>
    <property type="match status" value="1"/>
</dbReference>
<keyword evidence="5" id="KW-0645">Protease</keyword>
<name>A0A2C5YV57_9HYPO</name>
<accession>A0A2C5YV57</accession>
<protein>
    <recommendedName>
        <fullName evidence="7">Peptidase A1 domain-containing protein</fullName>
    </recommendedName>
</protein>
<keyword evidence="4" id="KW-1015">Disulfide bond</keyword>
<evidence type="ECO:0000256" key="5">
    <source>
        <dbReference type="RuleBase" id="RU000454"/>
    </source>
</evidence>
<reference evidence="8 9" key="1">
    <citation type="submission" date="2017-06" db="EMBL/GenBank/DDBJ databases">
        <title>Ant-infecting Ophiocordyceps genomes reveal a high diversity of potential behavioral manipulation genes and a possible major role for enterotoxins.</title>
        <authorList>
            <person name="De Bekker C."/>
            <person name="Evans H.C."/>
            <person name="Brachmann A."/>
            <person name="Hughes D.P."/>
        </authorList>
    </citation>
    <scope>NUCLEOTIDE SEQUENCE [LARGE SCALE GENOMIC DNA]</scope>
    <source>
        <strain evidence="8 9">Map16</strain>
    </source>
</reference>
<evidence type="ECO:0000313" key="9">
    <source>
        <dbReference type="Proteomes" id="UP000226431"/>
    </source>
</evidence>
<dbReference type="InterPro" id="IPR001461">
    <property type="entry name" value="Aspartic_peptidase_A1"/>
</dbReference>
<dbReference type="EMBL" id="NJES01000403">
    <property type="protein sequence ID" value="PHH72657.1"/>
    <property type="molecule type" value="Genomic_DNA"/>
</dbReference>
<comment type="similarity">
    <text evidence="1 5">Belongs to the peptidase A1 family.</text>
</comment>
<dbReference type="STRING" id="2004952.A0A2C5YV57"/>
<keyword evidence="9" id="KW-1185">Reference proteome</keyword>
<keyword evidence="2 5" id="KW-0064">Aspartyl protease</keyword>
<dbReference type="Gene3D" id="2.40.70.10">
    <property type="entry name" value="Acid Proteases"/>
    <property type="match status" value="2"/>
</dbReference>
<dbReference type="Pfam" id="PF00026">
    <property type="entry name" value="Asp"/>
    <property type="match status" value="1"/>
</dbReference>
<dbReference type="InterPro" id="IPR033121">
    <property type="entry name" value="PEPTIDASE_A1"/>
</dbReference>
<feature type="disulfide bond" evidence="4">
    <location>
        <begin position="270"/>
        <end position="308"/>
    </location>
</feature>
<dbReference type="PROSITE" id="PS51767">
    <property type="entry name" value="PEPTIDASE_A1"/>
    <property type="match status" value="1"/>
</dbReference>
<dbReference type="InterPro" id="IPR021109">
    <property type="entry name" value="Peptidase_aspartic_dom_sf"/>
</dbReference>
<sequence>MAFFYSAQVDIGSPPQRVSVLVDTGSSELWVNPDCSSAPTESQKRQCNSFGRYEPSQSNTPPTGPHGSEDIKYGDPSDASTQTSVSIDYYRDVVSLGGAVVANQTLGVVSQSRGQTQGILGLAPTLRGQEPYSLVLSSMAAQGLIRARLFSLDLRRKGDEAGAVVYGGVDRGRVAGGLERCAMVDGLEGERRLAIRLAAVGYTPGPGEGGSVRRWRVRGPESDRDADSGASVMLDSGTTLSRLHADVAAPLLRVLNAGPRGSDGYYPVPCSATPSEATVDFTFGGKTIRVPVSDFILDMDGSTGDKECYAGLVVTESQQILGDSVLRAGYFVFDWDNGAVHVAQAVDCGAGGDV</sequence>
<evidence type="ECO:0000256" key="4">
    <source>
        <dbReference type="PIRSR" id="PIRSR601461-2"/>
    </source>
</evidence>
<dbReference type="Proteomes" id="UP000226431">
    <property type="component" value="Unassembled WGS sequence"/>
</dbReference>
<dbReference type="AlphaFoldDB" id="A0A2C5YV57"/>
<evidence type="ECO:0000313" key="8">
    <source>
        <dbReference type="EMBL" id="PHH72657.1"/>
    </source>
</evidence>
<gene>
    <name evidence="8" type="ORF">CDD80_4397</name>
</gene>
<evidence type="ECO:0000256" key="6">
    <source>
        <dbReference type="SAM" id="MobiDB-lite"/>
    </source>
</evidence>
<dbReference type="PANTHER" id="PTHR47966:SF65">
    <property type="entry name" value="ASPARTIC-TYPE ENDOPEPTIDASE"/>
    <property type="match status" value="1"/>
</dbReference>
<comment type="caution">
    <text evidence="8">The sequence shown here is derived from an EMBL/GenBank/DDBJ whole genome shotgun (WGS) entry which is preliminary data.</text>
</comment>
<feature type="compositionally biased region" description="Polar residues" evidence="6">
    <location>
        <begin position="33"/>
        <end position="61"/>
    </location>
</feature>
<feature type="active site" evidence="3">
    <location>
        <position position="23"/>
    </location>
</feature>
<evidence type="ECO:0000256" key="2">
    <source>
        <dbReference type="ARBA" id="ARBA00022750"/>
    </source>
</evidence>
<dbReference type="InterPro" id="IPR001969">
    <property type="entry name" value="Aspartic_peptidase_AS"/>
</dbReference>
<feature type="active site" evidence="3">
    <location>
        <position position="235"/>
    </location>
</feature>
<dbReference type="SUPFAM" id="SSF50630">
    <property type="entry name" value="Acid proteases"/>
    <property type="match status" value="1"/>
</dbReference>
<dbReference type="GO" id="GO:0004190">
    <property type="term" value="F:aspartic-type endopeptidase activity"/>
    <property type="evidence" value="ECO:0007669"/>
    <property type="project" value="UniProtKB-KW"/>
</dbReference>
<organism evidence="8 9">
    <name type="scientific">Ophiocordyceps camponoti-rufipedis</name>
    <dbReference type="NCBI Taxonomy" id="2004952"/>
    <lineage>
        <taxon>Eukaryota</taxon>
        <taxon>Fungi</taxon>
        <taxon>Dikarya</taxon>
        <taxon>Ascomycota</taxon>
        <taxon>Pezizomycotina</taxon>
        <taxon>Sordariomycetes</taxon>
        <taxon>Hypocreomycetidae</taxon>
        <taxon>Hypocreales</taxon>
        <taxon>Ophiocordycipitaceae</taxon>
        <taxon>Ophiocordyceps</taxon>
    </lineage>
</organism>
<evidence type="ECO:0000259" key="7">
    <source>
        <dbReference type="PROSITE" id="PS51767"/>
    </source>
</evidence>
<feature type="region of interest" description="Disordered" evidence="6">
    <location>
        <begin position="33"/>
        <end position="80"/>
    </location>
</feature>
<feature type="domain" description="Peptidase A1" evidence="7">
    <location>
        <begin position="5"/>
        <end position="343"/>
    </location>
</feature>
<evidence type="ECO:0000256" key="3">
    <source>
        <dbReference type="PIRSR" id="PIRSR601461-1"/>
    </source>
</evidence>
<dbReference type="PROSITE" id="PS00141">
    <property type="entry name" value="ASP_PROTEASE"/>
    <property type="match status" value="1"/>
</dbReference>